<dbReference type="AlphaFoldDB" id="A0A1T1HCR3"/>
<dbReference type="PANTHER" id="PTHR33221">
    <property type="entry name" value="WINGED HELIX-TURN-HELIX TRANSCRIPTIONAL REGULATOR, RRF2 FAMILY"/>
    <property type="match status" value="1"/>
</dbReference>
<gene>
    <name evidence="2" type="ORF">BTA35_0205990</name>
</gene>
<dbReference type="NCBIfam" id="TIGR00738">
    <property type="entry name" value="rrf2_super"/>
    <property type="match status" value="1"/>
</dbReference>
<reference evidence="2" key="1">
    <citation type="submission" date="2017-02" db="EMBL/GenBank/DDBJ databases">
        <title>Draft Genome Sequence of the Salt Water Bacterium Oceanospirillum linum ATCC 11336.</title>
        <authorList>
            <person name="Trachtenberg A.M."/>
            <person name="Carney J.G."/>
            <person name="Linnane J.D."/>
            <person name="Rheaume B.A."/>
            <person name="Pitts N.L."/>
            <person name="Mykles D.L."/>
            <person name="Maclea K.S."/>
        </authorList>
    </citation>
    <scope>NUCLEOTIDE SEQUENCE [LARGE SCALE GENOMIC DNA]</scope>
    <source>
        <strain evidence="2">ATCC 11336</strain>
    </source>
</reference>
<evidence type="ECO:0000256" key="1">
    <source>
        <dbReference type="ARBA" id="ARBA00023125"/>
    </source>
</evidence>
<protein>
    <submittedName>
        <fullName evidence="2">Transcriptional repressor NsrR</fullName>
    </submittedName>
</protein>
<evidence type="ECO:0000313" key="2">
    <source>
        <dbReference type="EMBL" id="OOV87586.1"/>
    </source>
</evidence>
<dbReference type="InterPro" id="IPR036388">
    <property type="entry name" value="WH-like_DNA-bd_sf"/>
</dbReference>
<comment type="caution">
    <text evidence="2">The sequence shown here is derived from an EMBL/GenBank/DDBJ whole genome shotgun (WGS) entry which is preliminary data.</text>
</comment>
<dbReference type="Gene3D" id="1.10.10.10">
    <property type="entry name" value="Winged helix-like DNA-binding domain superfamily/Winged helix DNA-binding domain"/>
    <property type="match status" value="1"/>
</dbReference>
<dbReference type="SUPFAM" id="SSF46785">
    <property type="entry name" value="Winged helix' DNA-binding domain"/>
    <property type="match status" value="1"/>
</dbReference>
<dbReference type="InterPro" id="IPR000944">
    <property type="entry name" value="Tscrpt_reg_Rrf2"/>
</dbReference>
<proteinExistence type="predicted"/>
<dbReference type="Proteomes" id="UP000190064">
    <property type="component" value="Unassembled WGS sequence"/>
</dbReference>
<keyword evidence="1" id="KW-0238">DNA-binding</keyword>
<dbReference type="EMBL" id="MTSD02000002">
    <property type="protein sequence ID" value="OOV87586.1"/>
    <property type="molecule type" value="Genomic_DNA"/>
</dbReference>
<dbReference type="Pfam" id="PF02082">
    <property type="entry name" value="Rrf2"/>
    <property type="match status" value="1"/>
</dbReference>
<dbReference type="RefSeq" id="WP_078318918.1">
    <property type="nucleotide sequence ID" value="NZ_FXTS01000002.1"/>
</dbReference>
<dbReference type="GO" id="GO:0003700">
    <property type="term" value="F:DNA-binding transcription factor activity"/>
    <property type="evidence" value="ECO:0007669"/>
    <property type="project" value="TreeGrafter"/>
</dbReference>
<name>A0A1T1HCR3_OCELI</name>
<keyword evidence="3" id="KW-1185">Reference proteome</keyword>
<dbReference type="PROSITE" id="PS51197">
    <property type="entry name" value="HTH_RRF2_2"/>
    <property type="match status" value="1"/>
</dbReference>
<dbReference type="PROSITE" id="PS01332">
    <property type="entry name" value="HTH_RRF2_1"/>
    <property type="match status" value="1"/>
</dbReference>
<dbReference type="GO" id="GO:0003677">
    <property type="term" value="F:DNA binding"/>
    <property type="evidence" value="ECO:0007669"/>
    <property type="project" value="UniProtKB-KW"/>
</dbReference>
<dbReference type="InterPro" id="IPR036390">
    <property type="entry name" value="WH_DNA-bd_sf"/>
</dbReference>
<sequence length="150" mass="16622">MRITTFTDFGLRTLIYLASLPPETLTNVQEVSKVYNVSQNHLVKVVGQLRKLGYIHALRGKNGGIHLAKPPEEINIGDVIEQLENHLDGVDCASPACQLTPCCKLRHALKDAMQAFIASMKQFTLADMMINQDELAPLLFIDRPDSHLGA</sequence>
<accession>A0A1T1HCR3</accession>
<evidence type="ECO:0000313" key="3">
    <source>
        <dbReference type="Proteomes" id="UP000190064"/>
    </source>
</evidence>
<organism evidence="2 3">
    <name type="scientific">Oceanospirillum linum</name>
    <dbReference type="NCBI Taxonomy" id="966"/>
    <lineage>
        <taxon>Bacteria</taxon>
        <taxon>Pseudomonadati</taxon>
        <taxon>Pseudomonadota</taxon>
        <taxon>Gammaproteobacteria</taxon>
        <taxon>Oceanospirillales</taxon>
        <taxon>Oceanospirillaceae</taxon>
        <taxon>Oceanospirillum</taxon>
    </lineage>
</organism>
<dbReference type="PANTHER" id="PTHR33221:SF4">
    <property type="entry name" value="HTH-TYPE TRANSCRIPTIONAL REPRESSOR NSRR"/>
    <property type="match status" value="1"/>
</dbReference>
<dbReference type="STRING" id="966.BTA35_0205990"/>
<dbReference type="GO" id="GO:0005829">
    <property type="term" value="C:cytosol"/>
    <property type="evidence" value="ECO:0007669"/>
    <property type="project" value="TreeGrafter"/>
</dbReference>
<dbReference type="InterPro" id="IPR030489">
    <property type="entry name" value="TR_Rrf2-type_CS"/>
</dbReference>